<dbReference type="Pfam" id="PF10698">
    <property type="entry name" value="DUF2505"/>
    <property type="match status" value="1"/>
</dbReference>
<keyword evidence="2" id="KW-1185">Reference proteome</keyword>
<evidence type="ECO:0000313" key="2">
    <source>
        <dbReference type="Proteomes" id="UP001331936"/>
    </source>
</evidence>
<sequence length="165" mass="17736">MPKRFELTAQLDHDVRDVHAALTDARYWQGRLEGSATATLQIDAPDGPGSLRVAISERTEPADLPPMVRALVRGPMIMERIDRWGPLAGNGATGEIIGGTSGIPVSFRGRTRVLPHGSGGTVLDVRGDVSVEIPVVGRQIAALATRMVAQIVERDRDALAAWLTR</sequence>
<dbReference type="InterPro" id="IPR019639">
    <property type="entry name" value="DUF2505"/>
</dbReference>
<dbReference type="Gene3D" id="3.30.530.20">
    <property type="match status" value="1"/>
</dbReference>
<dbReference type="Proteomes" id="UP001331936">
    <property type="component" value="Unassembled WGS sequence"/>
</dbReference>
<accession>A0ABU7JU14</accession>
<proteinExistence type="predicted"/>
<evidence type="ECO:0000313" key="1">
    <source>
        <dbReference type="EMBL" id="MEE2033414.1"/>
    </source>
</evidence>
<dbReference type="RefSeq" id="WP_330152820.1">
    <property type="nucleotide sequence ID" value="NZ_JAUZMZ010000082.1"/>
</dbReference>
<reference evidence="1 2" key="1">
    <citation type="submission" date="2023-08" db="EMBL/GenBank/DDBJ databases">
        <authorList>
            <person name="Girao M."/>
            <person name="Carvalho M.F."/>
        </authorList>
    </citation>
    <scope>NUCLEOTIDE SEQUENCE [LARGE SCALE GENOMIC DNA]</scope>
    <source>
        <strain evidence="1 2">CC-R104</strain>
    </source>
</reference>
<organism evidence="1 2">
    <name type="scientific">Rhodococcus chondri</name>
    <dbReference type="NCBI Taxonomy" id="3065941"/>
    <lineage>
        <taxon>Bacteria</taxon>
        <taxon>Bacillati</taxon>
        <taxon>Actinomycetota</taxon>
        <taxon>Actinomycetes</taxon>
        <taxon>Mycobacteriales</taxon>
        <taxon>Nocardiaceae</taxon>
        <taxon>Rhodococcus</taxon>
    </lineage>
</organism>
<dbReference type="InterPro" id="IPR023393">
    <property type="entry name" value="START-like_dom_sf"/>
</dbReference>
<dbReference type="EMBL" id="JAUZMZ010000082">
    <property type="protein sequence ID" value="MEE2033414.1"/>
    <property type="molecule type" value="Genomic_DNA"/>
</dbReference>
<dbReference type="SUPFAM" id="SSF55961">
    <property type="entry name" value="Bet v1-like"/>
    <property type="match status" value="1"/>
</dbReference>
<comment type="caution">
    <text evidence="1">The sequence shown here is derived from an EMBL/GenBank/DDBJ whole genome shotgun (WGS) entry which is preliminary data.</text>
</comment>
<name>A0ABU7JU14_9NOCA</name>
<gene>
    <name evidence="1" type="ORF">Q8814_15030</name>
</gene>
<protein>
    <submittedName>
        <fullName evidence="1">DUF2505 domain-containing protein</fullName>
    </submittedName>
</protein>